<dbReference type="GO" id="GO:0009506">
    <property type="term" value="C:plasmodesma"/>
    <property type="evidence" value="ECO:0007669"/>
    <property type="project" value="TreeGrafter"/>
</dbReference>
<dbReference type="PANTHER" id="PTHR10292">
    <property type="entry name" value="CLATHRIN HEAVY CHAIN RELATED"/>
    <property type="match status" value="1"/>
</dbReference>
<dbReference type="GO" id="GO:0009507">
    <property type="term" value="C:chloroplast"/>
    <property type="evidence" value="ECO:0007669"/>
    <property type="project" value="TreeGrafter"/>
</dbReference>
<dbReference type="GO" id="GO:0032051">
    <property type="term" value="F:clathrin light chain binding"/>
    <property type="evidence" value="ECO:0007669"/>
    <property type="project" value="TreeGrafter"/>
</dbReference>
<dbReference type="GO" id="GO:0006886">
    <property type="term" value="P:intracellular protein transport"/>
    <property type="evidence" value="ECO:0007669"/>
    <property type="project" value="UniProtKB-UniRule"/>
</dbReference>
<evidence type="ECO:0000256" key="1">
    <source>
        <dbReference type="PROSITE-ProRule" id="PRU01006"/>
    </source>
</evidence>
<keyword evidence="3" id="KW-1185">Reference proteome</keyword>
<dbReference type="InterPro" id="IPR000547">
    <property type="entry name" value="Clathrin_H-chain/VPS_repeat"/>
</dbReference>
<gene>
    <name evidence="2" type="ORF">LVIROSA_LOCUS34546</name>
</gene>
<dbReference type="EMBL" id="CAKMRJ010005634">
    <property type="protein sequence ID" value="CAH1449036.1"/>
    <property type="molecule type" value="Genomic_DNA"/>
</dbReference>
<comment type="caution">
    <text evidence="2">The sequence shown here is derived from an EMBL/GenBank/DDBJ whole genome shotgun (WGS) entry which is preliminary data.</text>
</comment>
<reference evidence="2 3" key="1">
    <citation type="submission" date="2022-01" db="EMBL/GenBank/DDBJ databases">
        <authorList>
            <person name="Xiong W."/>
            <person name="Schranz E."/>
        </authorList>
    </citation>
    <scope>NUCLEOTIDE SEQUENCE [LARGE SCALE GENOMIC DNA]</scope>
</reference>
<dbReference type="PANTHER" id="PTHR10292:SF34">
    <property type="entry name" value="CLATHRIN HEAVY CHAIN 1-RELATED"/>
    <property type="match status" value="1"/>
</dbReference>
<feature type="repeat" description="CHCR" evidence="1">
    <location>
        <begin position="1"/>
        <end position="32"/>
    </location>
</feature>
<dbReference type="GO" id="GO:0005886">
    <property type="term" value="C:plasma membrane"/>
    <property type="evidence" value="ECO:0007669"/>
    <property type="project" value="TreeGrafter"/>
</dbReference>
<evidence type="ECO:0000313" key="3">
    <source>
        <dbReference type="Proteomes" id="UP001157418"/>
    </source>
</evidence>
<dbReference type="PROSITE" id="PS50236">
    <property type="entry name" value="CHCR"/>
    <property type="match status" value="1"/>
</dbReference>
<evidence type="ECO:0000313" key="2">
    <source>
        <dbReference type="EMBL" id="CAH1449036.1"/>
    </source>
</evidence>
<dbReference type="Gene3D" id="1.25.40.10">
    <property type="entry name" value="Tetratricopeptide repeat domain"/>
    <property type="match status" value="1"/>
</dbReference>
<evidence type="ECO:0008006" key="4">
    <source>
        <dbReference type="Google" id="ProtNLM"/>
    </source>
</evidence>
<dbReference type="AlphaFoldDB" id="A0AAU9PFK1"/>
<name>A0AAU9PFK1_9ASTR</name>
<dbReference type="GO" id="GO:0006898">
    <property type="term" value="P:receptor-mediated endocytosis"/>
    <property type="evidence" value="ECO:0007669"/>
    <property type="project" value="TreeGrafter"/>
</dbReference>
<sequence>MQFKDIAVKVANVELYYKAVHFFLQEQPDLINDFLNVLALRVDHTCVVDIMRKAGYLPLVKLYMVSIQSNNVWRRKTMKGWESIDLHDNFDEIGLAQKVSLIA</sequence>
<organism evidence="2 3">
    <name type="scientific">Lactuca virosa</name>
    <dbReference type="NCBI Taxonomy" id="75947"/>
    <lineage>
        <taxon>Eukaryota</taxon>
        <taxon>Viridiplantae</taxon>
        <taxon>Streptophyta</taxon>
        <taxon>Embryophyta</taxon>
        <taxon>Tracheophyta</taxon>
        <taxon>Spermatophyta</taxon>
        <taxon>Magnoliopsida</taxon>
        <taxon>eudicotyledons</taxon>
        <taxon>Gunneridae</taxon>
        <taxon>Pentapetalae</taxon>
        <taxon>asterids</taxon>
        <taxon>campanulids</taxon>
        <taxon>Asterales</taxon>
        <taxon>Asteraceae</taxon>
        <taxon>Cichorioideae</taxon>
        <taxon>Cichorieae</taxon>
        <taxon>Lactucinae</taxon>
        <taxon>Lactuca</taxon>
    </lineage>
</organism>
<dbReference type="Proteomes" id="UP001157418">
    <property type="component" value="Unassembled WGS sequence"/>
</dbReference>
<dbReference type="InterPro" id="IPR016024">
    <property type="entry name" value="ARM-type_fold"/>
</dbReference>
<dbReference type="GO" id="GO:0071439">
    <property type="term" value="C:clathrin complex"/>
    <property type="evidence" value="ECO:0007669"/>
    <property type="project" value="TreeGrafter"/>
</dbReference>
<protein>
    <recommendedName>
        <fullName evidence="4">Clathrin heavy chain</fullName>
    </recommendedName>
</protein>
<dbReference type="SUPFAM" id="SSF48371">
    <property type="entry name" value="ARM repeat"/>
    <property type="match status" value="1"/>
</dbReference>
<dbReference type="InterPro" id="IPR011990">
    <property type="entry name" value="TPR-like_helical_dom_sf"/>
</dbReference>
<dbReference type="GO" id="GO:0005794">
    <property type="term" value="C:Golgi apparatus"/>
    <property type="evidence" value="ECO:0007669"/>
    <property type="project" value="TreeGrafter"/>
</dbReference>
<proteinExistence type="predicted"/>
<accession>A0AAU9PFK1</accession>